<evidence type="ECO:0000313" key="1">
    <source>
        <dbReference type="EMBL" id="ADH99812.1"/>
    </source>
</evidence>
<dbReference type="SUPFAM" id="SSF160515">
    <property type="entry name" value="YueI-like"/>
    <property type="match status" value="1"/>
</dbReference>
<dbReference type="EMBL" id="CP001791">
    <property type="protein sequence ID" value="ADH99812.1"/>
    <property type="molecule type" value="Genomic_DNA"/>
</dbReference>
<dbReference type="InterPro" id="IPR029064">
    <property type="entry name" value="Ribosomal_eL30-like_sf"/>
</dbReference>
<gene>
    <name evidence="1" type="ordered locus">Bsel_2309</name>
</gene>
<dbReference type="Gene3D" id="3.30.1330.30">
    <property type="match status" value="1"/>
</dbReference>
<evidence type="ECO:0008006" key="3">
    <source>
        <dbReference type="Google" id="ProtNLM"/>
    </source>
</evidence>
<dbReference type="OrthoDB" id="95278at2"/>
<dbReference type="PIRSF" id="PIRSF034303">
    <property type="entry name" value="DUF1694"/>
    <property type="match status" value="1"/>
</dbReference>
<reference evidence="1" key="1">
    <citation type="submission" date="2009-10" db="EMBL/GenBank/DDBJ databases">
        <title>Complete sequence of Bacillus selenitireducens MLS10.</title>
        <authorList>
            <consortium name="US DOE Joint Genome Institute"/>
            <person name="Lucas S."/>
            <person name="Copeland A."/>
            <person name="Lapidus A."/>
            <person name="Glavina del Rio T."/>
            <person name="Dalin E."/>
            <person name="Tice H."/>
            <person name="Bruce D."/>
            <person name="Goodwin L."/>
            <person name="Pitluck S."/>
            <person name="Sims D."/>
            <person name="Brettin T."/>
            <person name="Detter J.C."/>
            <person name="Han C."/>
            <person name="Larimer F."/>
            <person name="Land M."/>
            <person name="Hauser L."/>
            <person name="Kyrpides N."/>
            <person name="Ovchinnikova G."/>
            <person name="Stolz J."/>
        </authorList>
    </citation>
    <scope>NUCLEOTIDE SEQUENCE [LARGE SCALE GENOMIC DNA]</scope>
    <source>
        <strain evidence="1">MLS10</strain>
    </source>
</reference>
<keyword evidence="2" id="KW-1185">Reference proteome</keyword>
<proteinExistence type="predicted"/>
<dbReference type="InterPro" id="IPR012543">
    <property type="entry name" value="DUF1694"/>
</dbReference>
<dbReference type="Pfam" id="PF07997">
    <property type="entry name" value="DUF1694"/>
    <property type="match status" value="1"/>
</dbReference>
<dbReference type="AlphaFoldDB" id="D6XW58"/>
<dbReference type="Proteomes" id="UP000000271">
    <property type="component" value="Chromosome"/>
</dbReference>
<dbReference type="HOGENOM" id="CLU_111531_1_1_9"/>
<name>D6XW58_BACIE</name>
<accession>D6XW58</accession>
<protein>
    <recommendedName>
        <fullName evidence="3">DUF1694 domain-containing protein</fullName>
    </recommendedName>
</protein>
<dbReference type="KEGG" id="bse:Bsel_2309"/>
<evidence type="ECO:0000313" key="2">
    <source>
        <dbReference type="Proteomes" id="UP000000271"/>
    </source>
</evidence>
<organism evidence="1 2">
    <name type="scientific">Bacillus selenitireducens (strain ATCC 700615 / DSM 15326 / MLS10)</name>
    <dbReference type="NCBI Taxonomy" id="439292"/>
    <lineage>
        <taxon>Bacteria</taxon>
        <taxon>Bacillati</taxon>
        <taxon>Bacillota</taxon>
        <taxon>Bacilli</taxon>
        <taxon>Bacillales</taxon>
        <taxon>Bacillaceae</taxon>
        <taxon>Salisediminibacterium</taxon>
    </lineage>
</organism>
<dbReference type="STRING" id="439292.Bsel_2309"/>
<dbReference type="RefSeq" id="WP_013173234.1">
    <property type="nucleotide sequence ID" value="NC_014219.1"/>
</dbReference>
<sequence>MKDRMEQILAEGIYGKSELKPEEKALFLSNFAERVIISLTKSQVRKRGTYQELEQFMSKYPSSRLYINGTMNYSFYGDYIQLANKKRIPFTIVNDSKTSPLGIVLASGQATPDDPVFVQDELYQDDLKNR</sequence>
<dbReference type="eggNOG" id="COG5506">
    <property type="taxonomic scope" value="Bacteria"/>
</dbReference>